<feature type="chain" id="PRO_5007875556" evidence="2">
    <location>
        <begin position="24"/>
        <end position="78"/>
    </location>
</feature>
<feature type="signal peptide" evidence="2">
    <location>
        <begin position="1"/>
        <end position="23"/>
    </location>
</feature>
<evidence type="ECO:0000256" key="1">
    <source>
        <dbReference type="SAM" id="Phobius"/>
    </source>
</evidence>
<dbReference type="OrthoDB" id="9800141at2"/>
<feature type="transmembrane region" description="Helical" evidence="1">
    <location>
        <begin position="47"/>
        <end position="66"/>
    </location>
</feature>
<proteinExistence type="predicted"/>
<gene>
    <name evidence="3" type="ORF">A2T98_15195</name>
</gene>
<keyword evidence="1" id="KW-0472">Membrane</keyword>
<reference evidence="3 4" key="1">
    <citation type="submission" date="2016-04" db="EMBL/GenBank/DDBJ databases">
        <title>Draft Genome Assembly of the Bloom-forming Cyanobacterium Nodularia spumigena Strain CENA596 in Shrimp Production Ponds.</title>
        <authorList>
            <person name="Popin R.V."/>
            <person name="Rigonato J."/>
            <person name="Abreu V.A."/>
            <person name="Andreote A.P."/>
            <person name="Silveira S.B."/>
            <person name="Odebrecht C."/>
            <person name="Fiore M.F."/>
        </authorList>
    </citation>
    <scope>NUCLEOTIDE SEQUENCE [LARGE SCALE GENOMIC DNA]</scope>
    <source>
        <strain evidence="3 4">CENA596</strain>
    </source>
</reference>
<dbReference type="RefSeq" id="WP_063873495.1">
    <property type="nucleotide sequence ID" value="NZ_CAWMRI010000214.1"/>
</dbReference>
<dbReference type="Proteomes" id="UP000076555">
    <property type="component" value="Unassembled WGS sequence"/>
</dbReference>
<dbReference type="EMBL" id="LWAJ01000214">
    <property type="protein sequence ID" value="KZL49002.1"/>
    <property type="molecule type" value="Genomic_DNA"/>
</dbReference>
<protein>
    <submittedName>
        <fullName evidence="3">Uncharacterized protein</fullName>
    </submittedName>
</protein>
<comment type="caution">
    <text evidence="3">The sequence shown here is derived from an EMBL/GenBank/DDBJ whole genome shotgun (WGS) entry which is preliminary data.</text>
</comment>
<keyword evidence="1" id="KW-0812">Transmembrane</keyword>
<accession>A0A166IY31</accession>
<keyword evidence="2" id="KW-0732">Signal</keyword>
<keyword evidence="1" id="KW-1133">Transmembrane helix</keyword>
<sequence length="78" mass="8202">MFSKNILWASLTALGLSVGTASASIPTASSEETSQFQAIEQPLGLKVGVTMGGIALIGLELWWFLFSKSSAPTNGKEQ</sequence>
<organism evidence="3 4">
    <name type="scientific">Nodularia spumigena CENA596</name>
    <dbReference type="NCBI Taxonomy" id="1819295"/>
    <lineage>
        <taxon>Bacteria</taxon>
        <taxon>Bacillati</taxon>
        <taxon>Cyanobacteriota</taxon>
        <taxon>Cyanophyceae</taxon>
        <taxon>Nostocales</taxon>
        <taxon>Nodulariaceae</taxon>
        <taxon>Nodularia</taxon>
    </lineage>
</organism>
<name>A0A166IY31_NODSP</name>
<evidence type="ECO:0000313" key="4">
    <source>
        <dbReference type="Proteomes" id="UP000076555"/>
    </source>
</evidence>
<evidence type="ECO:0000256" key="2">
    <source>
        <dbReference type="SAM" id="SignalP"/>
    </source>
</evidence>
<dbReference type="AlphaFoldDB" id="A0A166IY31"/>
<evidence type="ECO:0000313" key="3">
    <source>
        <dbReference type="EMBL" id="KZL49002.1"/>
    </source>
</evidence>